<dbReference type="InterPro" id="IPR014008">
    <property type="entry name" value="Cbl_synth_MTase_CbiT"/>
</dbReference>
<dbReference type="InterPro" id="IPR000878">
    <property type="entry name" value="4pyrrol_Mease"/>
</dbReference>
<dbReference type="GO" id="GO:0008276">
    <property type="term" value="F:protein methyltransferase activity"/>
    <property type="evidence" value="ECO:0007669"/>
    <property type="project" value="InterPro"/>
</dbReference>
<dbReference type="Gene3D" id="3.40.50.150">
    <property type="entry name" value="Vaccinia Virus protein VP39"/>
    <property type="match status" value="1"/>
</dbReference>
<dbReference type="Gene3D" id="3.40.1010.10">
    <property type="entry name" value="Cobalt-precorrin-4 Transmethylase, Domain 1"/>
    <property type="match status" value="1"/>
</dbReference>
<dbReference type="PANTHER" id="PTHR43182">
    <property type="entry name" value="COBALT-PRECORRIN-6B C(15)-METHYLTRANSFERASE (DECARBOXYLATING)"/>
    <property type="match status" value="1"/>
</dbReference>
<dbReference type="PANTHER" id="PTHR43182:SF1">
    <property type="entry name" value="COBALT-PRECORRIN-7 C(5)-METHYLTRANSFERASE"/>
    <property type="match status" value="1"/>
</dbReference>
<dbReference type="Pfam" id="PF00590">
    <property type="entry name" value="TP_methylase"/>
    <property type="match status" value="1"/>
</dbReference>
<reference evidence="7" key="1">
    <citation type="submission" date="2020-07" db="EMBL/GenBank/DDBJ databases">
        <title>Huge and variable diversity of episymbiotic CPR bacteria and DPANN archaea in groundwater ecosystems.</title>
        <authorList>
            <person name="He C.Y."/>
            <person name="Keren R."/>
            <person name="Whittaker M."/>
            <person name="Farag I.F."/>
            <person name="Doudna J."/>
            <person name="Cate J.H.D."/>
            <person name="Banfield J.F."/>
        </authorList>
    </citation>
    <scope>NUCLEOTIDE SEQUENCE</scope>
    <source>
        <strain evidence="7">NC_groundwater_1586_Pr3_B-0.1um_66_15</strain>
    </source>
</reference>
<dbReference type="InterPro" id="IPR014777">
    <property type="entry name" value="4pyrrole_Mease_sub1"/>
</dbReference>
<proteinExistence type="predicted"/>
<protein>
    <submittedName>
        <fullName evidence="7">Precorrin-6y C5,15-methyltransferase (Decarboxylating) subunit CbiE</fullName>
    </submittedName>
</protein>
<dbReference type="InterPro" id="IPR035996">
    <property type="entry name" value="4pyrrol_Methylase_sf"/>
</dbReference>
<keyword evidence="5" id="KW-0949">S-adenosyl-L-methionine</keyword>
<dbReference type="GO" id="GO:0032259">
    <property type="term" value="P:methylation"/>
    <property type="evidence" value="ECO:0007669"/>
    <property type="project" value="UniProtKB-KW"/>
</dbReference>
<comment type="caution">
    <text evidence="7">The sequence shown here is derived from an EMBL/GenBank/DDBJ whole genome shotgun (WGS) entry which is preliminary data.</text>
</comment>
<comment type="pathway">
    <text evidence="1">Cofactor biosynthesis; adenosylcobalamin biosynthesis.</text>
</comment>
<sequence length="399" mass="41963">MTAWLDIVGVGEGGVSDLPPVSAAIVTAAKTVLGPKRLLDGLSSAARKVEWEPTLDAMLAQVKRRRNTATVVLASGDPLWFGIGATLAKHLDAAEFGVHPSPSSFQLAAARLRWPLQHLATVSLHARPPELLHPHVAPGNRVLALTSDATTAPHVARLLAERGYGRSILTVLENLGGAGERIASAEALGFDLAPGDFYVLAVDCAADPGAALLPPVPGLPDDAFVSDGQLTKREVRAATLAKLAPYPGALLWDVGAGCGSIGIEWMRAARDAHAVAFEREGERLQMIAVNAARLGVPGIRIENGEAPDSLAGMPVPDAVFLGGGVADETLFHTCWTALRRGGRFVANAVTLEGEQALYARQGRLGGDLVRIDVAILDSIGEHRALRPRMAVTQWSVTKP</sequence>
<dbReference type="NCBIfam" id="TIGR02469">
    <property type="entry name" value="CbiT"/>
    <property type="match status" value="1"/>
</dbReference>
<dbReference type="AlphaFoldDB" id="A0A933NVU6"/>
<dbReference type="CDD" id="cd11644">
    <property type="entry name" value="Precorrin-6Y-MT"/>
    <property type="match status" value="1"/>
</dbReference>
<dbReference type="NCBIfam" id="TIGR02467">
    <property type="entry name" value="CbiE"/>
    <property type="match status" value="1"/>
</dbReference>
<dbReference type="GO" id="GO:0009236">
    <property type="term" value="P:cobalamin biosynthetic process"/>
    <property type="evidence" value="ECO:0007669"/>
    <property type="project" value="UniProtKB-KW"/>
</dbReference>
<dbReference type="SUPFAM" id="SSF53790">
    <property type="entry name" value="Tetrapyrrole methylase"/>
    <property type="match status" value="1"/>
</dbReference>
<keyword evidence="4" id="KW-0808">Transferase</keyword>
<organism evidence="7 8">
    <name type="scientific">Devosia nanyangense</name>
    <dbReference type="NCBI Taxonomy" id="1228055"/>
    <lineage>
        <taxon>Bacteria</taxon>
        <taxon>Pseudomonadati</taxon>
        <taxon>Pseudomonadota</taxon>
        <taxon>Alphaproteobacteria</taxon>
        <taxon>Hyphomicrobiales</taxon>
        <taxon>Devosiaceae</taxon>
        <taxon>Devosia</taxon>
    </lineage>
</organism>
<name>A0A933NVU6_9HYPH</name>
<keyword evidence="3" id="KW-0489">Methyltransferase</keyword>
<evidence type="ECO:0000256" key="3">
    <source>
        <dbReference type="ARBA" id="ARBA00022603"/>
    </source>
</evidence>
<evidence type="ECO:0000256" key="1">
    <source>
        <dbReference type="ARBA" id="ARBA00004953"/>
    </source>
</evidence>
<dbReference type="InterPro" id="IPR029063">
    <property type="entry name" value="SAM-dependent_MTases_sf"/>
</dbReference>
<accession>A0A933NVU6</accession>
<evidence type="ECO:0000256" key="2">
    <source>
        <dbReference type="ARBA" id="ARBA00022573"/>
    </source>
</evidence>
<evidence type="ECO:0000313" key="7">
    <source>
        <dbReference type="EMBL" id="MBI4921214.1"/>
    </source>
</evidence>
<evidence type="ECO:0000256" key="5">
    <source>
        <dbReference type="ARBA" id="ARBA00022691"/>
    </source>
</evidence>
<feature type="domain" description="Tetrapyrrole methylase" evidence="6">
    <location>
        <begin position="7"/>
        <end position="184"/>
    </location>
</feature>
<evidence type="ECO:0000256" key="4">
    <source>
        <dbReference type="ARBA" id="ARBA00022679"/>
    </source>
</evidence>
<dbReference type="EMBL" id="JACRAF010000017">
    <property type="protein sequence ID" value="MBI4921214.1"/>
    <property type="molecule type" value="Genomic_DNA"/>
</dbReference>
<dbReference type="InterPro" id="IPR050714">
    <property type="entry name" value="Cobalamin_biosynth_MTase"/>
</dbReference>
<dbReference type="InterPro" id="IPR012818">
    <property type="entry name" value="CbiE"/>
</dbReference>
<gene>
    <name evidence="7" type="primary">cbiE</name>
    <name evidence="7" type="ORF">HY834_05655</name>
</gene>
<dbReference type="InterPro" id="IPR006365">
    <property type="entry name" value="Cbl_synth_CobL"/>
</dbReference>
<keyword evidence="2" id="KW-0169">Cobalamin biosynthesis</keyword>
<evidence type="ECO:0000313" key="8">
    <source>
        <dbReference type="Proteomes" id="UP000782610"/>
    </source>
</evidence>
<dbReference type="InterPro" id="IPR014776">
    <property type="entry name" value="4pyrrole_Mease_sub2"/>
</dbReference>
<dbReference type="Proteomes" id="UP000782610">
    <property type="component" value="Unassembled WGS sequence"/>
</dbReference>
<dbReference type="SUPFAM" id="SSF53335">
    <property type="entry name" value="S-adenosyl-L-methionine-dependent methyltransferases"/>
    <property type="match status" value="1"/>
</dbReference>
<dbReference type="Gene3D" id="3.30.950.10">
    <property type="entry name" value="Methyltransferase, Cobalt-precorrin-4 Transmethylase, Domain 2"/>
    <property type="match status" value="1"/>
</dbReference>
<dbReference type="PIRSF" id="PIRSF036428">
    <property type="entry name" value="CobL"/>
    <property type="match status" value="1"/>
</dbReference>
<evidence type="ECO:0000259" key="6">
    <source>
        <dbReference type="Pfam" id="PF00590"/>
    </source>
</evidence>